<organism evidence="3 4">
    <name type="scientific">Fonsecaea pedrosoi CBS 271.37</name>
    <dbReference type="NCBI Taxonomy" id="1442368"/>
    <lineage>
        <taxon>Eukaryota</taxon>
        <taxon>Fungi</taxon>
        <taxon>Dikarya</taxon>
        <taxon>Ascomycota</taxon>
        <taxon>Pezizomycotina</taxon>
        <taxon>Eurotiomycetes</taxon>
        <taxon>Chaetothyriomycetidae</taxon>
        <taxon>Chaetothyriales</taxon>
        <taxon>Herpotrichiellaceae</taxon>
        <taxon>Fonsecaea</taxon>
    </lineage>
</organism>
<evidence type="ECO:0000256" key="1">
    <source>
        <dbReference type="ARBA" id="ARBA00022801"/>
    </source>
</evidence>
<dbReference type="InterPro" id="IPR007312">
    <property type="entry name" value="Phosphoesterase"/>
</dbReference>
<dbReference type="AlphaFoldDB" id="A0A0D2G655"/>
<dbReference type="OrthoDB" id="5135119at2759"/>
<dbReference type="HOGENOM" id="CLU_008770_3_0_1"/>
<dbReference type="RefSeq" id="XP_013279941.1">
    <property type="nucleotide sequence ID" value="XM_013424487.1"/>
</dbReference>
<dbReference type="EMBL" id="KN846975">
    <property type="protein sequence ID" value="KIW76133.1"/>
    <property type="molecule type" value="Genomic_DNA"/>
</dbReference>
<dbReference type="STRING" id="1442368.A0A0D2G655"/>
<dbReference type="Gene3D" id="3.40.720.10">
    <property type="entry name" value="Alkaline Phosphatase, subunit A"/>
    <property type="match status" value="2"/>
</dbReference>
<keyword evidence="1" id="KW-0378">Hydrolase</keyword>
<feature type="signal peptide" evidence="2">
    <location>
        <begin position="1"/>
        <end position="22"/>
    </location>
</feature>
<dbReference type="Proteomes" id="UP000053029">
    <property type="component" value="Unassembled WGS sequence"/>
</dbReference>
<sequence length="624" mass="68874">MRSLSGLYAVLATAFVGSGVSADSLASINHVVLFMQENRAFDHYFGTMAGVRGFSDPNVQINPNGKSVWYQKLNKTITTKADYLLPFYLNELGGHWLNATQCMDAGSNGYEENHLAYNFGLNDHWALNNTPWSWGYYKKSDLPVQFALAEGWTIGDMYQESVIASTNPNRVTWVSGSIAVPGSPQKADEGGVYIDNNEMPGCEAPGLNCYPLSWTTTPEIYQQANVTWQVFQDIDNFDDNPLAWFQQYQTAKNGTVLHKRGMSFLGLDAFYEQAANGTLPMVSFIVGPTELSEHPPYSPHDGAWLQQQVVNAVTRGKNWNSTALIISYDETGGWGDHVSPYHAPNGTAGEWLDDPFGLFGQTFSGPGFRLPFYIISPWTRGGNVFTEKCDHNSQIMFVEKWLAAKGFDNVVTDQMPTWRRAHMSDLTAAFDFSRPDTSIPTIPLAKEPHKDSKGVWDGSAFCESQYAVQRPPVPYGNQSEETSLVSEKGFKSVRGYLTEGRYLTFESSGYALSNPGGEAAEFNATKATASHSSMAHWWVIHETATDSRKYTISSAVDGRYMGANMELVNKTMAVMYAIRYLGGGKGYNLVSSDGDLVTIDTTGKLSMSSTAEGEAPTFFIYSVT</sequence>
<dbReference type="GeneID" id="25310368"/>
<gene>
    <name evidence="3" type="ORF">Z517_10878</name>
</gene>
<dbReference type="VEuPathDB" id="FungiDB:Z517_10878"/>
<evidence type="ECO:0000313" key="3">
    <source>
        <dbReference type="EMBL" id="KIW76133.1"/>
    </source>
</evidence>
<evidence type="ECO:0000256" key="2">
    <source>
        <dbReference type="SAM" id="SignalP"/>
    </source>
</evidence>
<evidence type="ECO:0008006" key="5">
    <source>
        <dbReference type="Google" id="ProtNLM"/>
    </source>
</evidence>
<dbReference type="PANTHER" id="PTHR31956">
    <property type="entry name" value="NON-SPECIFIC PHOSPHOLIPASE C4-RELATED"/>
    <property type="match status" value="1"/>
</dbReference>
<dbReference type="CDD" id="cd16014">
    <property type="entry name" value="PLC"/>
    <property type="match status" value="1"/>
</dbReference>
<protein>
    <recommendedName>
        <fullName evidence="5">Phospholipase C</fullName>
    </recommendedName>
</protein>
<keyword evidence="4" id="KW-1185">Reference proteome</keyword>
<evidence type="ECO:0000313" key="4">
    <source>
        <dbReference type="Proteomes" id="UP000053029"/>
    </source>
</evidence>
<keyword evidence="2" id="KW-0732">Signal</keyword>
<feature type="chain" id="PRO_5002242620" description="Phospholipase C" evidence="2">
    <location>
        <begin position="23"/>
        <end position="624"/>
    </location>
</feature>
<accession>A0A0D2G655</accession>
<dbReference type="GO" id="GO:0042578">
    <property type="term" value="F:phosphoric ester hydrolase activity"/>
    <property type="evidence" value="ECO:0007669"/>
    <property type="project" value="UniProtKB-ARBA"/>
</dbReference>
<reference evidence="3 4" key="1">
    <citation type="submission" date="2015-01" db="EMBL/GenBank/DDBJ databases">
        <title>The Genome Sequence of Fonsecaea pedrosoi CBS 271.37.</title>
        <authorList>
            <consortium name="The Broad Institute Genomics Platform"/>
            <person name="Cuomo C."/>
            <person name="de Hoog S."/>
            <person name="Gorbushina A."/>
            <person name="Stielow B."/>
            <person name="Teixiera M."/>
            <person name="Abouelleil A."/>
            <person name="Chapman S.B."/>
            <person name="Priest M."/>
            <person name="Young S.K."/>
            <person name="Wortman J."/>
            <person name="Nusbaum C."/>
            <person name="Birren B."/>
        </authorList>
    </citation>
    <scope>NUCLEOTIDE SEQUENCE [LARGE SCALE GENOMIC DNA]</scope>
    <source>
        <strain evidence="3 4">CBS 271.37</strain>
    </source>
</reference>
<name>A0A0D2G655_9EURO</name>
<dbReference type="Pfam" id="PF04185">
    <property type="entry name" value="Phosphoesterase"/>
    <property type="match status" value="1"/>
</dbReference>
<dbReference type="PANTHER" id="PTHR31956:SF1">
    <property type="entry name" value="NON-SPECIFIC PHOSPHOLIPASE C1"/>
    <property type="match status" value="1"/>
</dbReference>
<proteinExistence type="predicted"/>
<dbReference type="InterPro" id="IPR017850">
    <property type="entry name" value="Alkaline_phosphatase_core_sf"/>
</dbReference>